<dbReference type="EMBL" id="JARAKH010000008">
    <property type="protein sequence ID" value="KAK8401986.1"/>
    <property type="molecule type" value="Genomic_DNA"/>
</dbReference>
<keyword evidence="2" id="KW-0732">Signal</keyword>
<feature type="chain" id="PRO_5043418535" evidence="2">
    <location>
        <begin position="26"/>
        <end position="415"/>
    </location>
</feature>
<evidence type="ECO:0000256" key="1">
    <source>
        <dbReference type="SAM" id="MobiDB-lite"/>
    </source>
</evidence>
<evidence type="ECO:0000313" key="3">
    <source>
        <dbReference type="EMBL" id="KAK8401986.1"/>
    </source>
</evidence>
<comment type="caution">
    <text evidence="3">The sequence shown here is derived from an EMBL/GenBank/DDBJ whole genome shotgun (WGS) entry which is preliminary data.</text>
</comment>
<accession>A0AAW0UQ28</accession>
<feature type="region of interest" description="Disordered" evidence="1">
    <location>
        <begin position="71"/>
        <end position="90"/>
    </location>
</feature>
<feature type="signal peptide" evidence="2">
    <location>
        <begin position="1"/>
        <end position="25"/>
    </location>
</feature>
<protein>
    <submittedName>
        <fullName evidence="3">Uncharacterized protein</fullName>
    </submittedName>
</protein>
<gene>
    <name evidence="3" type="ORF">O3P69_001226</name>
</gene>
<proteinExistence type="predicted"/>
<sequence length="415" mass="45957">MTARKMVARMLALMYSLTLLCLVSAAQRSNDEVPRPSTQEAFQKLLEIVKAEVRQEIDSLNKTRTKLLEVSRLIPRPQSGSEAGGSNGSKVDACQLAKMDTTPEAVAEAFEVFTHQLDPWGTTATLNGTFHQLECFAHAQAKSSPGEVPLGDAAPAPRPAVTNCLKVLAKRLSTSSVQLYLLNNLVKIPSSLEHPPSAYDQALNAGDIRTKTMTREHEGKLLHKLLNKKEMPTLTSKKLERNVETTEMSTIITEFENMKTLMNNLRQVLGHTHPSSSISLLPTEHGPYCKGITITGPVHTIMWKMLTELSTAALQLKNADGANEIKDTRKELRCQMVEVAKFAAVWSAYINSDRVTGMLDTIDSTITNLINKRVRKAAIIFKRDDKTRDLATPTNENKVIMKVSYPSGHNKHFSL</sequence>
<name>A0AAW0UQ28_SCYPA</name>
<evidence type="ECO:0000256" key="2">
    <source>
        <dbReference type="SAM" id="SignalP"/>
    </source>
</evidence>
<organism evidence="3 4">
    <name type="scientific">Scylla paramamosain</name>
    <name type="common">Mud crab</name>
    <dbReference type="NCBI Taxonomy" id="85552"/>
    <lineage>
        <taxon>Eukaryota</taxon>
        <taxon>Metazoa</taxon>
        <taxon>Ecdysozoa</taxon>
        <taxon>Arthropoda</taxon>
        <taxon>Crustacea</taxon>
        <taxon>Multicrustacea</taxon>
        <taxon>Malacostraca</taxon>
        <taxon>Eumalacostraca</taxon>
        <taxon>Eucarida</taxon>
        <taxon>Decapoda</taxon>
        <taxon>Pleocyemata</taxon>
        <taxon>Brachyura</taxon>
        <taxon>Eubrachyura</taxon>
        <taxon>Portunoidea</taxon>
        <taxon>Portunidae</taxon>
        <taxon>Portuninae</taxon>
        <taxon>Scylla</taxon>
    </lineage>
</organism>
<keyword evidence="4" id="KW-1185">Reference proteome</keyword>
<evidence type="ECO:0000313" key="4">
    <source>
        <dbReference type="Proteomes" id="UP001487740"/>
    </source>
</evidence>
<reference evidence="3 4" key="1">
    <citation type="submission" date="2023-03" db="EMBL/GenBank/DDBJ databases">
        <title>High-quality genome of Scylla paramamosain provides insights in environmental adaptation.</title>
        <authorList>
            <person name="Zhang L."/>
        </authorList>
    </citation>
    <scope>NUCLEOTIDE SEQUENCE [LARGE SCALE GENOMIC DNA]</scope>
    <source>
        <strain evidence="3">LZ_2023a</strain>
        <tissue evidence="3">Muscle</tissue>
    </source>
</reference>
<dbReference type="AlphaFoldDB" id="A0AAW0UQ28"/>
<dbReference type="Proteomes" id="UP001487740">
    <property type="component" value="Unassembled WGS sequence"/>
</dbReference>